<protein>
    <submittedName>
        <fullName evidence="1">Uncharacterized protein</fullName>
    </submittedName>
</protein>
<name>A0A4U6X8B7_9PEZI</name>
<reference evidence="1 2" key="1">
    <citation type="journal article" date="2019" name="PLoS ONE">
        <title>Comparative genome analysis indicates high evolutionary potential of pathogenicity genes in Colletotrichum tanaceti.</title>
        <authorList>
            <person name="Lelwala R.V."/>
            <person name="Korhonen P.K."/>
            <person name="Young N.D."/>
            <person name="Scott J.B."/>
            <person name="Ades P.A."/>
            <person name="Gasser R.B."/>
            <person name="Taylor P.W.J."/>
        </authorList>
    </citation>
    <scope>NUCLEOTIDE SEQUENCE [LARGE SCALE GENOMIC DNA]</scope>
    <source>
        <strain evidence="1">BRIP57314</strain>
    </source>
</reference>
<dbReference type="EMBL" id="PJEX01000484">
    <property type="protein sequence ID" value="TKW49777.1"/>
    <property type="molecule type" value="Genomic_DNA"/>
</dbReference>
<evidence type="ECO:0000313" key="1">
    <source>
        <dbReference type="EMBL" id="TKW49777.1"/>
    </source>
</evidence>
<accession>A0A4U6X8B7</accession>
<dbReference type="Proteomes" id="UP000310108">
    <property type="component" value="Unassembled WGS sequence"/>
</dbReference>
<comment type="caution">
    <text evidence="1">The sequence shown here is derived from an EMBL/GenBank/DDBJ whole genome shotgun (WGS) entry which is preliminary data.</text>
</comment>
<keyword evidence="2" id="KW-1185">Reference proteome</keyword>
<proteinExistence type="predicted"/>
<evidence type="ECO:0000313" key="2">
    <source>
        <dbReference type="Proteomes" id="UP000310108"/>
    </source>
</evidence>
<gene>
    <name evidence="1" type="ORF">CTA1_6137</name>
</gene>
<dbReference type="AlphaFoldDB" id="A0A4U6X8B7"/>
<organism evidence="1 2">
    <name type="scientific">Colletotrichum tanaceti</name>
    <dbReference type="NCBI Taxonomy" id="1306861"/>
    <lineage>
        <taxon>Eukaryota</taxon>
        <taxon>Fungi</taxon>
        <taxon>Dikarya</taxon>
        <taxon>Ascomycota</taxon>
        <taxon>Pezizomycotina</taxon>
        <taxon>Sordariomycetes</taxon>
        <taxon>Hypocreomycetidae</taxon>
        <taxon>Glomerellales</taxon>
        <taxon>Glomerellaceae</taxon>
        <taxon>Colletotrichum</taxon>
        <taxon>Colletotrichum destructivum species complex</taxon>
    </lineage>
</organism>
<sequence>MGGDVDQAKVEQAGQHVAARLGEGVCVICPAELEAGEEEEEAQHVGALHPGGVLGVIGGLEPQQQQGPDLGVGLLQEEGEAGLGDANCGPLAADELAGDEQVLNGRLRPAQVSTAGVDRVDDIVQDVLPLAAGVAVEEGDRDLGRDGEGGGHAERVVGAAALEGEAQRALEVRRELHFLGALLRRDRDLEDVEAAERRDGLVFLPARRSTGSGLDGDTHLGISGRALAPSRLRLDPDV</sequence>